<proteinExistence type="predicted"/>
<reference evidence="2" key="1">
    <citation type="submission" date="2017-08" db="EMBL/GenBank/DDBJ databases">
        <title>A dynamic microbial community with high functional redundancy inhabits the cold, oxic subseafloor aquifer.</title>
        <authorList>
            <person name="Tully B.J."/>
            <person name="Wheat C.G."/>
            <person name="Glazer B.T."/>
            <person name="Huber J.A."/>
        </authorList>
    </citation>
    <scope>NUCLEOTIDE SEQUENCE [LARGE SCALE GENOMIC DNA]</scope>
</reference>
<evidence type="ECO:0000313" key="1">
    <source>
        <dbReference type="EMBL" id="PCI25298.1"/>
    </source>
</evidence>
<sequence>MQTLIPEQFVMIKIHTLLALCIFLLWSSNLFAQDEFIIEEENEFGGQTTEFSDTKLGILQAVIYYGSDNRRVKEEKEFTKKSALLYGIVREVKKYFFDIKIQHERYFTPQFARKYLTRKRTDYFDRYTGERTKVEKFFTEAYLGRNITYYFKEKRTKVEWFYPQNLEGIRQQVTFFAPDGVRKTKKEYWYTKKTTRTKGYYRSVHFLEDSRKIKQIWYYTTDYAAKNRNIIKQIDHFSYHPEKLMTIQSNFFNEKGALVPVK</sequence>
<accession>A0A2A4SVL0</accession>
<evidence type="ECO:0000313" key="2">
    <source>
        <dbReference type="Proteomes" id="UP000218113"/>
    </source>
</evidence>
<gene>
    <name evidence="1" type="ORF">COB67_10680</name>
</gene>
<protein>
    <submittedName>
        <fullName evidence="1">Uncharacterized protein</fullName>
    </submittedName>
</protein>
<organism evidence="1 2">
    <name type="scientific">SAR324 cluster bacterium</name>
    <dbReference type="NCBI Taxonomy" id="2024889"/>
    <lineage>
        <taxon>Bacteria</taxon>
        <taxon>Deltaproteobacteria</taxon>
        <taxon>SAR324 cluster</taxon>
    </lineage>
</organism>
<comment type="caution">
    <text evidence="1">The sequence shown here is derived from an EMBL/GenBank/DDBJ whole genome shotgun (WGS) entry which is preliminary data.</text>
</comment>
<name>A0A2A4SVL0_9DELT</name>
<dbReference type="Proteomes" id="UP000218113">
    <property type="component" value="Unassembled WGS sequence"/>
</dbReference>
<dbReference type="AlphaFoldDB" id="A0A2A4SVL0"/>
<dbReference type="EMBL" id="NVSR01000114">
    <property type="protein sequence ID" value="PCI25298.1"/>
    <property type="molecule type" value="Genomic_DNA"/>
</dbReference>